<proteinExistence type="predicted"/>
<accession>A0A8X6RLC4</accession>
<dbReference type="InterPro" id="IPR036397">
    <property type="entry name" value="RNaseH_sf"/>
</dbReference>
<organism evidence="1 2">
    <name type="scientific">Trichonephila clavipes</name>
    <name type="common">Golden silk orbweaver</name>
    <name type="synonym">Nephila clavipes</name>
    <dbReference type="NCBI Taxonomy" id="2585209"/>
    <lineage>
        <taxon>Eukaryota</taxon>
        <taxon>Metazoa</taxon>
        <taxon>Ecdysozoa</taxon>
        <taxon>Arthropoda</taxon>
        <taxon>Chelicerata</taxon>
        <taxon>Arachnida</taxon>
        <taxon>Araneae</taxon>
        <taxon>Araneomorphae</taxon>
        <taxon>Entelegynae</taxon>
        <taxon>Araneoidea</taxon>
        <taxon>Nephilidae</taxon>
        <taxon>Trichonephila</taxon>
    </lineage>
</organism>
<dbReference type="Proteomes" id="UP000887159">
    <property type="component" value="Unassembled WGS sequence"/>
</dbReference>
<evidence type="ECO:0000313" key="2">
    <source>
        <dbReference type="Proteomes" id="UP000887159"/>
    </source>
</evidence>
<protein>
    <submittedName>
        <fullName evidence="1">Transposable element Tcb1 transposase</fullName>
    </submittedName>
</protein>
<name>A0A8X6RLC4_TRICX</name>
<gene>
    <name evidence="1" type="primary">X975_01314</name>
    <name evidence="1" type="ORF">TNCV_1997751</name>
</gene>
<dbReference type="EMBL" id="BMAU01021195">
    <property type="protein sequence ID" value="GFX97043.1"/>
    <property type="molecule type" value="Genomic_DNA"/>
</dbReference>
<sequence length="239" mass="27050">MYFCGEGFCAILFVAAPPGGVGTSGSERCYLHEDQTQDALDRPVDENRLMFIDVWLNRKDIARNAHVQSTASSATIQDSSDDNRVRVWRPGGERLNPTFALQRHTAATPSVMVATHATAPRNHFLQDNSRPHTAWMSQDCLRTVTTLPWPARFLDLSPIEHIWDHLGWRVGHVTCLNEPKARLQQIWNEMSQDSIQNLYASMPEHITSCIRARGGSTGYYILPSFTFFSEINDPFSLIF</sequence>
<reference evidence="1" key="1">
    <citation type="submission" date="2020-08" db="EMBL/GenBank/DDBJ databases">
        <title>Multicomponent nature underlies the extraordinary mechanical properties of spider dragline silk.</title>
        <authorList>
            <person name="Kono N."/>
            <person name="Nakamura H."/>
            <person name="Mori M."/>
            <person name="Yoshida Y."/>
            <person name="Ohtoshi R."/>
            <person name="Malay A.D."/>
            <person name="Moran D.A.P."/>
            <person name="Tomita M."/>
            <person name="Numata K."/>
            <person name="Arakawa K."/>
        </authorList>
    </citation>
    <scope>NUCLEOTIDE SEQUENCE</scope>
</reference>
<evidence type="ECO:0000313" key="1">
    <source>
        <dbReference type="EMBL" id="GFX97043.1"/>
    </source>
</evidence>
<comment type="caution">
    <text evidence="1">The sequence shown here is derived from an EMBL/GenBank/DDBJ whole genome shotgun (WGS) entry which is preliminary data.</text>
</comment>
<dbReference type="GO" id="GO:0003676">
    <property type="term" value="F:nucleic acid binding"/>
    <property type="evidence" value="ECO:0007669"/>
    <property type="project" value="InterPro"/>
</dbReference>
<dbReference type="AlphaFoldDB" id="A0A8X6RLC4"/>
<dbReference type="Gene3D" id="3.30.420.10">
    <property type="entry name" value="Ribonuclease H-like superfamily/Ribonuclease H"/>
    <property type="match status" value="1"/>
</dbReference>
<keyword evidence="2" id="KW-1185">Reference proteome</keyword>